<name>A0ABX2EUR4_9BURK</name>
<dbReference type="InterPro" id="IPR003439">
    <property type="entry name" value="ABC_transporter-like_ATP-bd"/>
</dbReference>
<dbReference type="CDD" id="cd03293">
    <property type="entry name" value="ABC_NrtD_SsuB_transporters"/>
    <property type="match status" value="1"/>
</dbReference>
<keyword evidence="5 7" id="KW-0067">ATP-binding</keyword>
<dbReference type="PROSITE" id="PS00211">
    <property type="entry name" value="ABC_TRANSPORTER_1"/>
    <property type="match status" value="1"/>
</dbReference>
<dbReference type="Gene3D" id="3.40.50.300">
    <property type="entry name" value="P-loop containing nucleotide triphosphate hydrolases"/>
    <property type="match status" value="1"/>
</dbReference>
<evidence type="ECO:0000256" key="1">
    <source>
        <dbReference type="ARBA" id="ARBA00005417"/>
    </source>
</evidence>
<evidence type="ECO:0000256" key="3">
    <source>
        <dbReference type="ARBA" id="ARBA00022475"/>
    </source>
</evidence>
<dbReference type="PROSITE" id="PS50893">
    <property type="entry name" value="ABC_TRANSPORTER_2"/>
    <property type="match status" value="1"/>
</dbReference>
<evidence type="ECO:0000313" key="7">
    <source>
        <dbReference type="EMBL" id="NRF72387.1"/>
    </source>
</evidence>
<feature type="domain" description="ABC transporter" evidence="6">
    <location>
        <begin position="19"/>
        <end position="248"/>
    </location>
</feature>
<evidence type="ECO:0000256" key="4">
    <source>
        <dbReference type="ARBA" id="ARBA00022741"/>
    </source>
</evidence>
<dbReference type="GO" id="GO:0005524">
    <property type="term" value="F:ATP binding"/>
    <property type="evidence" value="ECO:0007669"/>
    <property type="project" value="UniProtKB-KW"/>
</dbReference>
<evidence type="ECO:0000256" key="2">
    <source>
        <dbReference type="ARBA" id="ARBA00022448"/>
    </source>
</evidence>
<dbReference type="PANTHER" id="PTHR42788">
    <property type="entry name" value="TAURINE IMPORT ATP-BINDING PROTEIN-RELATED"/>
    <property type="match status" value="1"/>
</dbReference>
<accession>A0ABX2EUR4</accession>
<reference evidence="7 8" key="1">
    <citation type="submission" date="2020-05" db="EMBL/GenBank/DDBJ databases">
        <title>Aquincola sp. isolate from soil.</title>
        <authorList>
            <person name="Han J."/>
            <person name="Kim D.-U."/>
        </authorList>
    </citation>
    <scope>NUCLEOTIDE SEQUENCE [LARGE SCALE GENOMIC DNA]</scope>
    <source>
        <strain evidence="7 8">S2</strain>
    </source>
</reference>
<dbReference type="InterPro" id="IPR027417">
    <property type="entry name" value="P-loop_NTPase"/>
</dbReference>
<keyword evidence="3" id="KW-1003">Cell membrane</keyword>
<dbReference type="SUPFAM" id="SSF52540">
    <property type="entry name" value="P-loop containing nucleoside triphosphate hydrolases"/>
    <property type="match status" value="1"/>
</dbReference>
<dbReference type="InterPro" id="IPR003593">
    <property type="entry name" value="AAA+_ATPase"/>
</dbReference>
<sequence>MAGQDERRRAAPTAAGPKIVVDHLRKGFVTAKGSLPVVDGVSFSLAEGEFVAIVGPSGCGKSTLMNIVAGFERPDAGRVLIDGALLTRPGPNGIVISQHGSVFPWLTVQQNLMFGLNGDEHGDKAALADHYAAMVGLKGFEHAYPHELSGGMLKRVEIARALVVKPDILYMDEPFSALDALMNLRMRNELLRVLAEERHTVLLITHDVEEAIYLADRILVLSPRPATIQAGFAVDLPHPRRLASPEVQALREAVLKELGL</sequence>
<dbReference type="InterPro" id="IPR017871">
    <property type="entry name" value="ABC_transporter-like_CS"/>
</dbReference>
<dbReference type="InterPro" id="IPR050166">
    <property type="entry name" value="ABC_transporter_ATP-bind"/>
</dbReference>
<keyword evidence="3" id="KW-0472">Membrane</keyword>
<comment type="caution">
    <text evidence="7">The sequence shown here is derived from an EMBL/GenBank/DDBJ whole genome shotgun (WGS) entry which is preliminary data.</text>
</comment>
<dbReference type="Pfam" id="PF00005">
    <property type="entry name" value="ABC_tran"/>
    <property type="match status" value="1"/>
</dbReference>
<comment type="similarity">
    <text evidence="1">Belongs to the ABC transporter superfamily.</text>
</comment>
<keyword evidence="4" id="KW-0547">Nucleotide-binding</keyword>
<evidence type="ECO:0000259" key="6">
    <source>
        <dbReference type="PROSITE" id="PS50893"/>
    </source>
</evidence>
<proteinExistence type="inferred from homology"/>
<gene>
    <name evidence="7" type="ORF">HLB44_35960</name>
</gene>
<evidence type="ECO:0000256" key="5">
    <source>
        <dbReference type="ARBA" id="ARBA00022840"/>
    </source>
</evidence>
<dbReference type="SMART" id="SM00382">
    <property type="entry name" value="AAA"/>
    <property type="match status" value="1"/>
</dbReference>
<dbReference type="PANTHER" id="PTHR42788:SF13">
    <property type="entry name" value="ALIPHATIC SULFONATES IMPORT ATP-BINDING PROTEIN SSUB"/>
    <property type="match status" value="1"/>
</dbReference>
<organism evidence="7 8">
    <name type="scientific">Pseudaquabacterium terrae</name>
    <dbReference type="NCBI Taxonomy" id="2732868"/>
    <lineage>
        <taxon>Bacteria</taxon>
        <taxon>Pseudomonadati</taxon>
        <taxon>Pseudomonadota</taxon>
        <taxon>Betaproteobacteria</taxon>
        <taxon>Burkholderiales</taxon>
        <taxon>Sphaerotilaceae</taxon>
        <taxon>Pseudaquabacterium</taxon>
    </lineage>
</organism>
<protein>
    <submittedName>
        <fullName evidence="7">ABC transporter ATP-binding protein</fullName>
    </submittedName>
</protein>
<keyword evidence="2" id="KW-0813">Transport</keyword>
<keyword evidence="8" id="KW-1185">Reference proteome</keyword>
<dbReference type="EMBL" id="JABRWJ010000024">
    <property type="protein sequence ID" value="NRF72387.1"/>
    <property type="molecule type" value="Genomic_DNA"/>
</dbReference>
<dbReference type="Proteomes" id="UP000737171">
    <property type="component" value="Unassembled WGS sequence"/>
</dbReference>
<evidence type="ECO:0000313" key="8">
    <source>
        <dbReference type="Proteomes" id="UP000737171"/>
    </source>
</evidence>